<name>X7FAE7_9RHOB</name>
<dbReference type="PANTHER" id="PTHR45947:SF3">
    <property type="entry name" value="SULFOQUINOVOSYL TRANSFERASE SQD2"/>
    <property type="match status" value="1"/>
</dbReference>
<dbReference type="InterPro" id="IPR050194">
    <property type="entry name" value="Glycosyltransferase_grp1"/>
</dbReference>
<dbReference type="STRING" id="1449351.RISW2_03525"/>
<organism evidence="3 4">
    <name type="scientific">Roseivivax isoporae LMG 25204</name>
    <dbReference type="NCBI Taxonomy" id="1449351"/>
    <lineage>
        <taxon>Bacteria</taxon>
        <taxon>Pseudomonadati</taxon>
        <taxon>Pseudomonadota</taxon>
        <taxon>Alphaproteobacteria</taxon>
        <taxon>Rhodobacterales</taxon>
        <taxon>Roseobacteraceae</taxon>
        <taxon>Roseivivax</taxon>
    </lineage>
</organism>
<accession>X7FAE7</accession>
<dbReference type="PATRIC" id="fig|1449351.3.peg.2071"/>
<protein>
    <recommendedName>
        <fullName evidence="5">Glycosyl transferase family 1</fullName>
    </recommendedName>
</protein>
<dbReference type="Pfam" id="PF13439">
    <property type="entry name" value="Glyco_transf_4"/>
    <property type="match status" value="1"/>
</dbReference>
<evidence type="ECO:0008006" key="5">
    <source>
        <dbReference type="Google" id="ProtNLM"/>
    </source>
</evidence>
<dbReference type="AlphaFoldDB" id="X7FAE7"/>
<dbReference type="InterPro" id="IPR001296">
    <property type="entry name" value="Glyco_trans_1"/>
</dbReference>
<dbReference type="eggNOG" id="COG0438">
    <property type="taxonomic scope" value="Bacteria"/>
</dbReference>
<dbReference type="Gene3D" id="3.40.50.2000">
    <property type="entry name" value="Glycogen Phosphorylase B"/>
    <property type="match status" value="2"/>
</dbReference>
<sequence>MTLDAVGGVWRHSVDLAEGFQARGAEVVLAGFGPEPVPEQRAEAERVATLVWAPEPLDWMAAVPEELAGVGHWIATEAARRGATHVWLNVPSQAADLPRIPGDPTVIAMSHSCLGTWYAEVLDEPVPGPVAWLSALTRAGLERADVVLAPSRSHADALARTYPGLDGIAAVWNATVAPEAPAATRSGVIAAGRWWDLAKNARCLDLAAAELDVPVTLLGAVRGPEGSVAQIRHAQAVGNLPARAARRMVSEAEVFVSASHYEPFGLAVLEAASGGAPLVLSDIATFRELWDGVALFFDPRDPDALVARISEVRGDPGLARAMGAHAAERAARFSRAAQLDAIEDLLWPQAGRGSGTAGARAG</sequence>
<reference evidence="3 4" key="1">
    <citation type="submission" date="2014-01" db="EMBL/GenBank/DDBJ databases">
        <title>Roseivivax isoporae LMG 25204 Genome Sequencing.</title>
        <authorList>
            <person name="Lai Q."/>
            <person name="Li G."/>
            <person name="Shao Z."/>
        </authorList>
    </citation>
    <scope>NUCLEOTIDE SEQUENCE [LARGE SCALE GENOMIC DNA]</scope>
    <source>
        <strain evidence="3 4">LMG 25204</strain>
    </source>
</reference>
<dbReference type="GO" id="GO:0016757">
    <property type="term" value="F:glycosyltransferase activity"/>
    <property type="evidence" value="ECO:0007669"/>
    <property type="project" value="InterPro"/>
</dbReference>
<gene>
    <name evidence="3" type="ORF">RISW2_03525</name>
</gene>
<dbReference type="OrthoDB" id="7847955at2"/>
<dbReference type="PANTHER" id="PTHR45947">
    <property type="entry name" value="SULFOQUINOVOSYL TRANSFERASE SQD2"/>
    <property type="match status" value="1"/>
</dbReference>
<keyword evidence="4" id="KW-1185">Reference proteome</keyword>
<proteinExistence type="predicted"/>
<dbReference type="SUPFAM" id="SSF53756">
    <property type="entry name" value="UDP-Glycosyltransferase/glycogen phosphorylase"/>
    <property type="match status" value="1"/>
</dbReference>
<evidence type="ECO:0000313" key="4">
    <source>
        <dbReference type="Proteomes" id="UP000023430"/>
    </source>
</evidence>
<dbReference type="InterPro" id="IPR028098">
    <property type="entry name" value="Glyco_trans_4-like_N"/>
</dbReference>
<dbReference type="Proteomes" id="UP000023430">
    <property type="component" value="Unassembled WGS sequence"/>
</dbReference>
<dbReference type="CDD" id="cd03801">
    <property type="entry name" value="GT4_PimA-like"/>
    <property type="match status" value="1"/>
</dbReference>
<comment type="caution">
    <text evidence="3">The sequence shown here is derived from an EMBL/GenBank/DDBJ whole genome shotgun (WGS) entry which is preliminary data.</text>
</comment>
<feature type="domain" description="Glycosyl transferase family 1" evidence="1">
    <location>
        <begin position="233"/>
        <end position="328"/>
    </location>
</feature>
<evidence type="ECO:0000259" key="1">
    <source>
        <dbReference type="Pfam" id="PF00534"/>
    </source>
</evidence>
<dbReference type="EMBL" id="JAME01000013">
    <property type="protein sequence ID" value="ETX29024.1"/>
    <property type="molecule type" value="Genomic_DNA"/>
</dbReference>
<dbReference type="Pfam" id="PF00534">
    <property type="entry name" value="Glycos_transf_1"/>
    <property type="match status" value="1"/>
</dbReference>
<feature type="domain" description="Glycosyltransferase subfamily 4-like N-terminal" evidence="2">
    <location>
        <begin position="6"/>
        <end position="163"/>
    </location>
</feature>
<dbReference type="RefSeq" id="WP_051491928.1">
    <property type="nucleotide sequence ID" value="NZ_JAME01000013.1"/>
</dbReference>
<evidence type="ECO:0000313" key="3">
    <source>
        <dbReference type="EMBL" id="ETX29024.1"/>
    </source>
</evidence>
<evidence type="ECO:0000259" key="2">
    <source>
        <dbReference type="Pfam" id="PF13439"/>
    </source>
</evidence>